<evidence type="ECO:0000313" key="2">
    <source>
        <dbReference type="EMBL" id="KTC65338.1"/>
    </source>
</evidence>
<keyword evidence="4" id="KW-1185">Reference proteome</keyword>
<feature type="domain" description="DUF58" evidence="1">
    <location>
        <begin position="50"/>
        <end position="259"/>
    </location>
</feature>
<name>A0A0W0R2U5_9GAMM</name>
<dbReference type="PATRIC" id="fig|45056.6.peg.1405"/>
<dbReference type="KEGG" id="ladl:NCTC12735_01656"/>
<accession>A0A0W0R2U5</accession>
<dbReference type="InterPro" id="IPR036465">
    <property type="entry name" value="vWFA_dom_sf"/>
</dbReference>
<reference evidence="3 5" key="2">
    <citation type="submission" date="2018-12" db="EMBL/GenBank/DDBJ databases">
        <authorList>
            <consortium name="Pathogen Informatics"/>
        </authorList>
    </citation>
    <scope>NUCLEOTIDE SEQUENCE [LARGE SCALE GENOMIC DNA]</scope>
    <source>
        <strain evidence="3 5">NCTC12735</strain>
        <plasmid evidence="5">24</plasmid>
    </source>
</reference>
<dbReference type="Proteomes" id="UP000281170">
    <property type="component" value="Plasmid 24"/>
</dbReference>
<keyword evidence="3" id="KW-0614">Plasmid</keyword>
<evidence type="ECO:0000313" key="3">
    <source>
        <dbReference type="EMBL" id="VEH86011.1"/>
    </source>
</evidence>
<protein>
    <submittedName>
        <fullName evidence="3">Uncharacterized conserved protein (Some members contain a von Willebrand factor type A (VWA) domain)</fullName>
    </submittedName>
</protein>
<reference evidence="2 4" key="1">
    <citation type="submission" date="2015-11" db="EMBL/GenBank/DDBJ databases">
        <title>Identification of large and diverse effector repertoires of 38 Legionella species.</title>
        <authorList>
            <person name="Burstein D."/>
            <person name="Amaro F."/>
            <person name="Zusman T."/>
            <person name="Lifshitz Z."/>
            <person name="Cohen O."/>
            <person name="Gilbert J.A."/>
            <person name="Pupko T."/>
            <person name="Shuman H.A."/>
            <person name="Segal G."/>
        </authorList>
    </citation>
    <scope>NUCLEOTIDE SEQUENCE [LARGE SCALE GENOMIC DNA]</scope>
    <source>
        <strain evidence="2 4">1762-AUS-E</strain>
    </source>
</reference>
<dbReference type="PANTHER" id="PTHR33608">
    <property type="entry name" value="BLL2464 PROTEIN"/>
    <property type="match status" value="1"/>
</dbReference>
<dbReference type="InterPro" id="IPR002881">
    <property type="entry name" value="DUF58"/>
</dbReference>
<dbReference type="Proteomes" id="UP000054859">
    <property type="component" value="Unassembled WGS sequence"/>
</dbReference>
<gene>
    <name evidence="2" type="ORF">Lade_1360</name>
    <name evidence="3" type="ORF">NCTC12735_01656</name>
</gene>
<proteinExistence type="predicted"/>
<dbReference type="Pfam" id="PF01882">
    <property type="entry name" value="DUF58"/>
    <property type="match status" value="1"/>
</dbReference>
<evidence type="ECO:0000313" key="4">
    <source>
        <dbReference type="Proteomes" id="UP000054859"/>
    </source>
</evidence>
<geneLocation type="plasmid" evidence="3 5">
    <name>24</name>
</geneLocation>
<organism evidence="2 4">
    <name type="scientific">Legionella adelaidensis</name>
    <dbReference type="NCBI Taxonomy" id="45056"/>
    <lineage>
        <taxon>Bacteria</taxon>
        <taxon>Pseudomonadati</taxon>
        <taxon>Pseudomonadota</taxon>
        <taxon>Gammaproteobacteria</taxon>
        <taxon>Legionellales</taxon>
        <taxon>Legionellaceae</taxon>
        <taxon>Legionella</taxon>
    </lineage>
</organism>
<dbReference type="STRING" id="45056.Lade_1360"/>
<dbReference type="AlphaFoldDB" id="A0A0W0R2U5"/>
<dbReference type="SUPFAM" id="SSF53300">
    <property type="entry name" value="vWA-like"/>
    <property type="match status" value="1"/>
</dbReference>
<dbReference type="EMBL" id="LR134433">
    <property type="protein sequence ID" value="VEH86011.1"/>
    <property type="molecule type" value="Genomic_DNA"/>
</dbReference>
<dbReference type="EMBL" id="LNKA01000002">
    <property type="protein sequence ID" value="KTC65338.1"/>
    <property type="molecule type" value="Genomic_DNA"/>
</dbReference>
<dbReference type="PANTHER" id="PTHR33608:SF12">
    <property type="entry name" value="DUF58 DOMAIN-CONTAINING PROTEIN"/>
    <property type="match status" value="1"/>
</dbReference>
<evidence type="ECO:0000259" key="1">
    <source>
        <dbReference type="Pfam" id="PF01882"/>
    </source>
</evidence>
<sequence>MMTDGIVADISELIDLKRYARSVKFHPQKKIVRAGNHVSKIRGRGMDFAEVRNYQPGDEIRHMEWRITARTGKPHVKLYEEERERPVVVIVDFNPSMYFGTRVAFKSVVAARLASLIAWTTVKQGDRIGGLLFSADRHSEYVPMGRDAGVLTLLSGLSQYSKEKNFHYEISGKPLSQALLRARRVIRPGSILVLISDFYNVDNIVKDHLSRLRVNNEILAYHICDPLELSPPRPQQYAISNGSQELLLDTADDKVSQAYSLYCDNRIENLRAMLKSLHIQYAQVTAEMDVAWVVRGTFPRRN</sequence>
<evidence type="ECO:0000313" key="5">
    <source>
        <dbReference type="Proteomes" id="UP000281170"/>
    </source>
</evidence>